<keyword evidence="3" id="KW-0808">Transferase</keyword>
<protein>
    <submittedName>
        <fullName evidence="3">Arylamine N-acetyltransferase</fullName>
    </submittedName>
</protein>
<dbReference type="Gene3D" id="3.30.2140.20">
    <property type="match status" value="1"/>
</dbReference>
<comment type="similarity">
    <text evidence="1 2">Belongs to the arylamine N-acetyltransferase family.</text>
</comment>
<sequence>MDIQKFEEYLKIDSKNYNQLNLETLNHYITRFMYTVPFENISVQNQKSISVNIDDLYEKIVINHRGGFCYEMNTIFQFYLEQKGFSITCASATIHTPDDGWSNDGSHMTTIVQLDRPYIADVGFGDLPINALPVHYESDNMTVTTVSGSYRAIYGENEEILVQKLQDDNSWRTSYKAKNISRPWSYFEEHLEFNEHNPESIFVQTLLITMAKTYGRVTMSQDQLTITKADGKEQSPVTPQNYKSILQKYFGLDVTIQTIENKV</sequence>
<dbReference type="EMBL" id="MG557990">
    <property type="protein sequence ID" value="ATZ72022.1"/>
    <property type="molecule type" value="Genomic_DNA"/>
</dbReference>
<dbReference type="InterPro" id="IPR038765">
    <property type="entry name" value="Papain-like_cys_pep_sf"/>
</dbReference>
<dbReference type="RefSeq" id="WP_103269500.1">
    <property type="nucleotide sequence ID" value="NZ_JAVFYL010000024.1"/>
</dbReference>
<proteinExistence type="inferred from homology"/>
<dbReference type="SUPFAM" id="SSF54001">
    <property type="entry name" value="Cysteine proteinases"/>
    <property type="match status" value="1"/>
</dbReference>
<evidence type="ECO:0000313" key="3">
    <source>
        <dbReference type="EMBL" id="ATZ72022.1"/>
    </source>
</evidence>
<evidence type="ECO:0000256" key="2">
    <source>
        <dbReference type="RuleBase" id="RU003452"/>
    </source>
</evidence>
<reference evidence="3" key="1">
    <citation type="submission" date="2017-11" db="EMBL/GenBank/DDBJ databases">
        <title>Characterization of MphC-encoding regions from staphylococci of animal origin.</title>
        <authorList>
            <person name="Papagiannitsis C.C."/>
            <person name="Petinaki E."/>
        </authorList>
    </citation>
    <scope>NUCLEOTIDE SEQUENCE</scope>
    <source>
        <strain evidence="3">Sle-087lar</strain>
    </source>
</reference>
<dbReference type="GO" id="GO:0016407">
    <property type="term" value="F:acetyltransferase activity"/>
    <property type="evidence" value="ECO:0007669"/>
    <property type="project" value="InterPro"/>
</dbReference>
<accession>A0A2H4UFL0</accession>
<dbReference type="InterPro" id="IPR053710">
    <property type="entry name" value="Arylamine_NAT_domain_sf"/>
</dbReference>
<name>A0A2H4UFL0_MAMLE</name>
<evidence type="ECO:0000256" key="1">
    <source>
        <dbReference type="ARBA" id="ARBA00006547"/>
    </source>
</evidence>
<dbReference type="PRINTS" id="PR01543">
    <property type="entry name" value="ANATRNSFRASE"/>
</dbReference>
<dbReference type="AlphaFoldDB" id="A0A2H4UFL0"/>
<dbReference type="PANTHER" id="PTHR11786:SF0">
    <property type="entry name" value="ARYLAMINE N-ACETYLTRANSFERASE 4-RELATED"/>
    <property type="match status" value="1"/>
</dbReference>
<dbReference type="InterPro" id="IPR001447">
    <property type="entry name" value="Arylamine_N-AcTrfase"/>
</dbReference>
<dbReference type="PANTHER" id="PTHR11786">
    <property type="entry name" value="N-HYDROXYARYLAMINE O-ACETYLTRANSFERASE"/>
    <property type="match status" value="1"/>
</dbReference>
<dbReference type="Pfam" id="PF00797">
    <property type="entry name" value="Acetyltransf_2"/>
    <property type="match status" value="1"/>
</dbReference>
<organism evidence="3">
    <name type="scientific">Mammaliicoccus lentus</name>
    <name type="common">Staphylococcus lentus</name>
    <dbReference type="NCBI Taxonomy" id="42858"/>
    <lineage>
        <taxon>Bacteria</taxon>
        <taxon>Bacillati</taxon>
        <taxon>Bacillota</taxon>
        <taxon>Bacilli</taxon>
        <taxon>Bacillales</taxon>
        <taxon>Staphylococcaceae</taxon>
        <taxon>Mammaliicoccus</taxon>
    </lineage>
</organism>